<evidence type="ECO:0000256" key="1">
    <source>
        <dbReference type="ARBA" id="ARBA00022448"/>
    </source>
</evidence>
<gene>
    <name evidence="8" type="ORF">SCL_0469</name>
</gene>
<protein>
    <submittedName>
        <fullName evidence="8">RND transporter</fullName>
    </submittedName>
</protein>
<dbReference type="FunCoup" id="A0A1B4XDB4">
    <property type="interactions" value="135"/>
</dbReference>
<dbReference type="GO" id="GO:0060003">
    <property type="term" value="P:copper ion export"/>
    <property type="evidence" value="ECO:0007669"/>
    <property type="project" value="TreeGrafter"/>
</dbReference>
<evidence type="ECO:0000256" key="4">
    <source>
        <dbReference type="SAM" id="Phobius"/>
    </source>
</evidence>
<dbReference type="AlphaFoldDB" id="A0A1B4XDB4"/>
<organism evidence="8 9">
    <name type="scientific">Sulfuricaulis limicola</name>
    <dbReference type="NCBI Taxonomy" id="1620215"/>
    <lineage>
        <taxon>Bacteria</taxon>
        <taxon>Pseudomonadati</taxon>
        <taxon>Pseudomonadota</taxon>
        <taxon>Gammaproteobacteria</taxon>
        <taxon>Acidiferrobacterales</taxon>
        <taxon>Acidiferrobacteraceae</taxon>
        <taxon>Sulfuricaulis</taxon>
    </lineage>
</organism>
<evidence type="ECO:0000256" key="2">
    <source>
        <dbReference type="ARBA" id="ARBA00022729"/>
    </source>
</evidence>
<dbReference type="EMBL" id="AP014879">
    <property type="protein sequence ID" value="BAV32791.1"/>
    <property type="molecule type" value="Genomic_DNA"/>
</dbReference>
<dbReference type="GO" id="GO:0046914">
    <property type="term" value="F:transition metal ion binding"/>
    <property type="evidence" value="ECO:0007669"/>
    <property type="project" value="TreeGrafter"/>
</dbReference>
<dbReference type="GO" id="GO:0015679">
    <property type="term" value="P:plasma membrane copper ion transport"/>
    <property type="evidence" value="ECO:0007669"/>
    <property type="project" value="TreeGrafter"/>
</dbReference>
<dbReference type="PANTHER" id="PTHR30097:SF15">
    <property type="entry name" value="CATION EFFLUX SYSTEM PROTEIN CUSB"/>
    <property type="match status" value="1"/>
</dbReference>
<evidence type="ECO:0000259" key="6">
    <source>
        <dbReference type="Pfam" id="PF25954"/>
    </source>
</evidence>
<keyword evidence="9" id="KW-1185">Reference proteome</keyword>
<dbReference type="RefSeq" id="WP_096359623.1">
    <property type="nucleotide sequence ID" value="NZ_AP014879.1"/>
</dbReference>
<dbReference type="SUPFAM" id="SSF111369">
    <property type="entry name" value="HlyD-like secretion proteins"/>
    <property type="match status" value="1"/>
</dbReference>
<proteinExistence type="predicted"/>
<accession>A0A1B4XDB4</accession>
<keyword evidence="4" id="KW-0812">Transmembrane</keyword>
<keyword evidence="1" id="KW-0813">Transport</keyword>
<dbReference type="InParanoid" id="A0A1B4XDB4"/>
<dbReference type="FunFam" id="2.40.420.20:FF:000003">
    <property type="entry name" value="Cation efflux system protein cusB"/>
    <property type="match status" value="1"/>
</dbReference>
<evidence type="ECO:0000313" key="9">
    <source>
        <dbReference type="Proteomes" id="UP000243180"/>
    </source>
</evidence>
<dbReference type="InterPro" id="IPR058649">
    <property type="entry name" value="CzcB_C"/>
</dbReference>
<keyword evidence="3" id="KW-0406">Ion transport</keyword>
<feature type="transmembrane region" description="Helical" evidence="4">
    <location>
        <begin position="7"/>
        <end position="26"/>
    </location>
</feature>
<dbReference type="GO" id="GO:0030288">
    <property type="term" value="C:outer membrane-bounded periplasmic space"/>
    <property type="evidence" value="ECO:0007669"/>
    <property type="project" value="TreeGrafter"/>
</dbReference>
<keyword evidence="4" id="KW-1133">Transmembrane helix</keyword>
<sequence length="293" mass="31690">MNRKTKLTAIIGVALVLGIAAGWYFIHAGKNPADAGGEAKTERKVLYWTDPMVPGYRSDKPGPSPFMDMDLVPVYADEGGASDGSPVVTIRPEFIQNFGVRTHKVTRGGAARSLTAHGYLFREGGVLLVLVDSFEHAAWVQAGSPAVISFPDFPGREWNGTVESVRSDVDIGTRSLKARIRVINPDAALRPNMYADVVIRDKARRDQKLMVPREALIRTGTRTAVVLALGGGRFQPAEVVPGEESGDWVEIRQGIKEGDTVVTSGQFLIDSEASVRASFQRMESAPADPHAGH</sequence>
<dbReference type="KEGG" id="slim:SCL_0469"/>
<evidence type="ECO:0000259" key="5">
    <source>
        <dbReference type="Pfam" id="PF19335"/>
    </source>
</evidence>
<feature type="domain" description="CzcB-like C-terminal circularly permuted SH3-like" evidence="7">
    <location>
        <begin position="210"/>
        <end position="269"/>
    </location>
</feature>
<evidence type="ECO:0000259" key="7">
    <source>
        <dbReference type="Pfam" id="PF25975"/>
    </source>
</evidence>
<name>A0A1B4XDB4_9GAMM</name>
<dbReference type="InterPro" id="IPR045800">
    <property type="entry name" value="HMBD"/>
</dbReference>
<dbReference type="Gene3D" id="2.40.420.20">
    <property type="match status" value="1"/>
</dbReference>
<dbReference type="Pfam" id="PF25975">
    <property type="entry name" value="CzcB_C"/>
    <property type="match status" value="1"/>
</dbReference>
<reference evidence="8 9" key="1">
    <citation type="submission" date="2015-05" db="EMBL/GenBank/DDBJ databases">
        <title>Complete genome sequence of a sulfur-oxidizing gammaproteobacterium strain HA5.</title>
        <authorList>
            <person name="Miura A."/>
            <person name="Kojima H."/>
            <person name="Fukui M."/>
        </authorList>
    </citation>
    <scope>NUCLEOTIDE SEQUENCE [LARGE SCALE GENOMIC DNA]</scope>
    <source>
        <strain evidence="8 9">HA5</strain>
    </source>
</reference>
<dbReference type="InterPro" id="IPR058792">
    <property type="entry name" value="Beta-barrel_RND_2"/>
</dbReference>
<dbReference type="PANTHER" id="PTHR30097">
    <property type="entry name" value="CATION EFFLUX SYSTEM PROTEIN CUSB"/>
    <property type="match status" value="1"/>
</dbReference>
<evidence type="ECO:0000256" key="3">
    <source>
        <dbReference type="ARBA" id="ARBA00023065"/>
    </source>
</evidence>
<dbReference type="OrthoDB" id="9806939at2"/>
<dbReference type="Pfam" id="PF25954">
    <property type="entry name" value="Beta-barrel_RND_2"/>
    <property type="match status" value="1"/>
</dbReference>
<dbReference type="Proteomes" id="UP000243180">
    <property type="component" value="Chromosome"/>
</dbReference>
<keyword evidence="2" id="KW-0732">Signal</keyword>
<dbReference type="InterPro" id="IPR051909">
    <property type="entry name" value="MFP_Cation_Efflux"/>
</dbReference>
<dbReference type="Pfam" id="PF19335">
    <property type="entry name" value="HMBD"/>
    <property type="match status" value="1"/>
</dbReference>
<feature type="domain" description="CusB-like beta-barrel" evidence="6">
    <location>
        <begin position="136"/>
        <end position="201"/>
    </location>
</feature>
<keyword evidence="4" id="KW-0472">Membrane</keyword>
<evidence type="ECO:0000313" key="8">
    <source>
        <dbReference type="EMBL" id="BAV32791.1"/>
    </source>
</evidence>
<dbReference type="Gene3D" id="2.40.30.170">
    <property type="match status" value="1"/>
</dbReference>
<feature type="domain" description="Heavy metal binding" evidence="5">
    <location>
        <begin position="47"/>
        <end position="74"/>
    </location>
</feature>